<dbReference type="Proteomes" id="UP000030663">
    <property type="component" value="Unassembled WGS sequence"/>
</dbReference>
<dbReference type="HOGENOM" id="CLU_2527566_0_0_1"/>
<proteinExistence type="predicted"/>
<dbReference type="AlphaFoldDB" id="X0BN49"/>
<accession>X0BN49</accession>
<evidence type="ECO:0000313" key="1">
    <source>
        <dbReference type="EMBL" id="EXK83251.1"/>
    </source>
</evidence>
<gene>
    <name evidence="1" type="ORF">FOQG_12433</name>
</gene>
<keyword evidence="2" id="KW-1185">Reference proteome</keyword>
<dbReference type="EMBL" id="JH658404">
    <property type="protein sequence ID" value="EXK83251.1"/>
    <property type="molecule type" value="Genomic_DNA"/>
</dbReference>
<reference evidence="1 2" key="1">
    <citation type="submission" date="2011-11" db="EMBL/GenBank/DDBJ databases">
        <title>The Genome Sequence of Fusarium oxysporum PHW815.</title>
        <authorList>
            <consortium name="The Broad Institute Genome Sequencing Platform"/>
            <person name="Ma L.-J."/>
            <person name="Gale L.R."/>
            <person name="Schwartz D.C."/>
            <person name="Zhou S."/>
            <person name="Corby-Kistler H."/>
            <person name="Young S.K."/>
            <person name="Zeng Q."/>
            <person name="Gargeya S."/>
            <person name="Fitzgerald M."/>
            <person name="Haas B."/>
            <person name="Abouelleil A."/>
            <person name="Alvarado L."/>
            <person name="Arachchi H.M."/>
            <person name="Berlin A."/>
            <person name="Brown A."/>
            <person name="Chapman S.B."/>
            <person name="Chen Z."/>
            <person name="Dunbar C."/>
            <person name="Freedman E."/>
            <person name="Gearin G."/>
            <person name="Goldberg J."/>
            <person name="Griggs A."/>
            <person name="Gujja S."/>
            <person name="Heiman D."/>
            <person name="Howarth C."/>
            <person name="Larson L."/>
            <person name="Lui A."/>
            <person name="MacDonald P.J.P."/>
            <person name="Montmayeur A."/>
            <person name="Murphy C."/>
            <person name="Neiman D."/>
            <person name="Pearson M."/>
            <person name="Priest M."/>
            <person name="Roberts A."/>
            <person name="Saif S."/>
            <person name="Shea T."/>
            <person name="Shenoy N."/>
            <person name="Sisk P."/>
            <person name="Stolte C."/>
            <person name="Sykes S."/>
            <person name="Wortman J."/>
            <person name="Nusbaum C."/>
            <person name="Birren B."/>
        </authorList>
    </citation>
    <scope>NUCLEOTIDE SEQUENCE [LARGE SCALE GENOMIC DNA]</scope>
    <source>
        <strain evidence="1 2">54005</strain>
    </source>
</reference>
<protein>
    <submittedName>
        <fullName evidence="1">Uncharacterized protein</fullName>
    </submittedName>
</protein>
<evidence type="ECO:0000313" key="2">
    <source>
        <dbReference type="Proteomes" id="UP000030663"/>
    </source>
</evidence>
<sequence>MVINPDRNGWHGVRELSEKWLDKILFVVERDVKIVSSGEQQEMESTAVLAVFFDANTEVKLSDGTKNPVARRPGAILLQLEVVR</sequence>
<name>X0BN49_FUSOX</name>
<organism evidence="1 2">
    <name type="scientific">Fusarium oxysporum f. sp. raphani 54005</name>
    <dbReference type="NCBI Taxonomy" id="1089458"/>
    <lineage>
        <taxon>Eukaryota</taxon>
        <taxon>Fungi</taxon>
        <taxon>Dikarya</taxon>
        <taxon>Ascomycota</taxon>
        <taxon>Pezizomycotina</taxon>
        <taxon>Sordariomycetes</taxon>
        <taxon>Hypocreomycetidae</taxon>
        <taxon>Hypocreales</taxon>
        <taxon>Nectriaceae</taxon>
        <taxon>Fusarium</taxon>
        <taxon>Fusarium oxysporum species complex</taxon>
    </lineage>
</organism>